<evidence type="ECO:0000313" key="2">
    <source>
        <dbReference type="EMBL" id="TLU64880.1"/>
    </source>
</evidence>
<keyword evidence="1" id="KW-1133">Transmembrane helix</keyword>
<dbReference type="OrthoDB" id="5736952at2"/>
<dbReference type="Gene3D" id="1.25.40.10">
    <property type="entry name" value="Tetratricopeptide repeat domain"/>
    <property type="match status" value="1"/>
</dbReference>
<keyword evidence="3" id="KW-1185">Reference proteome</keyword>
<comment type="caution">
    <text evidence="2">The sequence shown here is derived from an EMBL/GenBank/DDBJ whole genome shotgun (WGS) entry which is preliminary data.</text>
</comment>
<evidence type="ECO:0000313" key="3">
    <source>
        <dbReference type="Proteomes" id="UP000307790"/>
    </source>
</evidence>
<accession>A0A5R9IH75</accession>
<gene>
    <name evidence="2" type="ORF">FE810_10515</name>
</gene>
<feature type="transmembrane region" description="Helical" evidence="1">
    <location>
        <begin position="6"/>
        <end position="30"/>
    </location>
</feature>
<keyword evidence="1" id="KW-0472">Membrane</keyword>
<organism evidence="2 3">
    <name type="scientific">Thalassotalea litorea</name>
    <dbReference type="NCBI Taxonomy" id="2020715"/>
    <lineage>
        <taxon>Bacteria</taxon>
        <taxon>Pseudomonadati</taxon>
        <taxon>Pseudomonadota</taxon>
        <taxon>Gammaproteobacteria</taxon>
        <taxon>Alteromonadales</taxon>
        <taxon>Colwelliaceae</taxon>
        <taxon>Thalassotalea</taxon>
    </lineage>
</organism>
<proteinExistence type="predicted"/>
<dbReference type="EMBL" id="VCBC01000009">
    <property type="protein sequence ID" value="TLU64880.1"/>
    <property type="molecule type" value="Genomic_DNA"/>
</dbReference>
<evidence type="ECO:0000256" key="1">
    <source>
        <dbReference type="SAM" id="Phobius"/>
    </source>
</evidence>
<reference evidence="2 3" key="1">
    <citation type="submission" date="2019-05" db="EMBL/GenBank/DDBJ databases">
        <title>Genome sequences of Thalassotalea litorea 1K03283.</title>
        <authorList>
            <person name="Zhang D."/>
        </authorList>
    </citation>
    <scope>NUCLEOTIDE SEQUENCE [LARGE SCALE GENOMIC DNA]</scope>
    <source>
        <strain evidence="2 3">MCCC 1K03283</strain>
    </source>
</reference>
<protein>
    <recommendedName>
        <fullName evidence="4">MxaK protein</fullName>
    </recommendedName>
</protein>
<keyword evidence="1" id="KW-0812">Transmembrane</keyword>
<evidence type="ECO:0008006" key="4">
    <source>
        <dbReference type="Google" id="ProtNLM"/>
    </source>
</evidence>
<name>A0A5R9IH75_9GAMM</name>
<dbReference type="AlphaFoldDB" id="A0A5R9IH75"/>
<dbReference type="Proteomes" id="UP000307790">
    <property type="component" value="Unassembled WGS sequence"/>
</dbReference>
<sequence length="183" mass="21063">MDNVIKFILIIILVILTIVATSFGVANIAFKQAEVRVKSWQAIGYIGNAQDYRQALRYADDALFYHPGHNQYLEIKAQILEWGADDNMVDRQTALQHAKQLYLQSTSTRPTWPATWAALAMLKWRMQEFDSQMVSFLQNAYAMGRNSPEVKLAFQQLGPVLRDYHPQLFAPLEPQYDDLLKIK</sequence>
<dbReference type="InterPro" id="IPR011990">
    <property type="entry name" value="TPR-like_helical_dom_sf"/>
</dbReference>